<feature type="compositionally biased region" description="Polar residues" evidence="11">
    <location>
        <begin position="398"/>
        <end position="416"/>
    </location>
</feature>
<keyword evidence="9 12" id="KW-0472">Membrane</keyword>
<evidence type="ECO:0000256" key="2">
    <source>
        <dbReference type="ARBA" id="ARBA00004167"/>
    </source>
</evidence>
<dbReference type="OrthoDB" id="8062037at2759"/>
<evidence type="ECO:0000256" key="13">
    <source>
        <dbReference type="SAM" id="SignalP"/>
    </source>
</evidence>
<dbReference type="GO" id="GO:0008270">
    <property type="term" value="F:zinc ion binding"/>
    <property type="evidence" value="ECO:0007669"/>
    <property type="project" value="UniProtKB-KW"/>
</dbReference>
<dbReference type="HOGENOM" id="CLU_028987_0_0_1"/>
<gene>
    <name evidence="15" type="ORF">PISMIDRAFT_456566</name>
</gene>
<feature type="region of interest" description="Disordered" evidence="11">
    <location>
        <begin position="378"/>
        <end position="416"/>
    </location>
</feature>
<dbReference type="FunFam" id="3.30.40.10:FF:000388">
    <property type="entry name" value="Putative RING zinc finger domain superfamily protein"/>
    <property type="match status" value="1"/>
</dbReference>
<dbReference type="InterPro" id="IPR003137">
    <property type="entry name" value="PA_domain"/>
</dbReference>
<dbReference type="Gene3D" id="3.30.40.10">
    <property type="entry name" value="Zinc/RING finger domain, C3HC4 (zinc finger)"/>
    <property type="match status" value="1"/>
</dbReference>
<keyword evidence="5" id="KW-0479">Metal-binding</keyword>
<evidence type="ECO:0000256" key="8">
    <source>
        <dbReference type="ARBA" id="ARBA00022989"/>
    </source>
</evidence>
<accession>A0A0C9ZMH3</accession>
<reference evidence="16" key="2">
    <citation type="submission" date="2015-01" db="EMBL/GenBank/DDBJ databases">
        <title>Evolutionary Origins and Diversification of the Mycorrhizal Mutualists.</title>
        <authorList>
            <consortium name="DOE Joint Genome Institute"/>
            <consortium name="Mycorrhizal Genomics Consortium"/>
            <person name="Kohler A."/>
            <person name="Kuo A."/>
            <person name="Nagy L.G."/>
            <person name="Floudas D."/>
            <person name="Copeland A."/>
            <person name="Barry K.W."/>
            <person name="Cichocki N."/>
            <person name="Veneault-Fourrey C."/>
            <person name="LaButti K."/>
            <person name="Lindquist E.A."/>
            <person name="Lipzen A."/>
            <person name="Lundell T."/>
            <person name="Morin E."/>
            <person name="Murat C."/>
            <person name="Riley R."/>
            <person name="Ohm R."/>
            <person name="Sun H."/>
            <person name="Tunlid A."/>
            <person name="Henrissat B."/>
            <person name="Grigoriev I.V."/>
            <person name="Hibbett D.S."/>
            <person name="Martin F."/>
        </authorList>
    </citation>
    <scope>NUCLEOTIDE SEQUENCE [LARGE SCALE GENOMIC DNA]</scope>
    <source>
        <strain evidence="16">441</strain>
    </source>
</reference>
<dbReference type="InterPro" id="IPR001841">
    <property type="entry name" value="Znf_RING"/>
</dbReference>
<name>A0A0C9ZMH3_9AGAM</name>
<protein>
    <recommendedName>
        <fullName evidence="3">RING-type E3 ubiquitin transferase</fullName>
        <ecNumber evidence="3">2.3.2.27</ecNumber>
    </recommendedName>
</protein>
<keyword evidence="8 12" id="KW-1133">Transmembrane helix</keyword>
<evidence type="ECO:0000256" key="1">
    <source>
        <dbReference type="ARBA" id="ARBA00000900"/>
    </source>
</evidence>
<dbReference type="GO" id="GO:0016020">
    <property type="term" value="C:membrane"/>
    <property type="evidence" value="ECO:0007669"/>
    <property type="project" value="UniProtKB-SubCell"/>
</dbReference>
<evidence type="ECO:0000256" key="3">
    <source>
        <dbReference type="ARBA" id="ARBA00012483"/>
    </source>
</evidence>
<dbReference type="EC" id="2.3.2.27" evidence="3"/>
<dbReference type="STRING" id="765257.A0A0C9ZMH3"/>
<evidence type="ECO:0000256" key="11">
    <source>
        <dbReference type="SAM" id="MobiDB-lite"/>
    </source>
</evidence>
<evidence type="ECO:0000256" key="5">
    <source>
        <dbReference type="ARBA" id="ARBA00022723"/>
    </source>
</evidence>
<reference evidence="15 16" key="1">
    <citation type="submission" date="2014-04" db="EMBL/GenBank/DDBJ databases">
        <authorList>
            <consortium name="DOE Joint Genome Institute"/>
            <person name="Kuo A."/>
            <person name="Kohler A."/>
            <person name="Costa M.D."/>
            <person name="Nagy L.G."/>
            <person name="Floudas D."/>
            <person name="Copeland A."/>
            <person name="Barry K.W."/>
            <person name="Cichocki N."/>
            <person name="Veneault-Fourrey C."/>
            <person name="LaButti K."/>
            <person name="Lindquist E.A."/>
            <person name="Lipzen A."/>
            <person name="Lundell T."/>
            <person name="Morin E."/>
            <person name="Murat C."/>
            <person name="Sun H."/>
            <person name="Tunlid A."/>
            <person name="Henrissat B."/>
            <person name="Grigoriev I.V."/>
            <person name="Hibbett D.S."/>
            <person name="Martin F."/>
            <person name="Nordberg H.P."/>
            <person name="Cantor M.N."/>
            <person name="Hua S.X."/>
        </authorList>
    </citation>
    <scope>NUCLEOTIDE SEQUENCE [LARGE SCALE GENOMIC DNA]</scope>
    <source>
        <strain evidence="15 16">441</strain>
    </source>
</reference>
<evidence type="ECO:0000256" key="10">
    <source>
        <dbReference type="PROSITE-ProRule" id="PRU00175"/>
    </source>
</evidence>
<feature type="transmembrane region" description="Helical" evidence="12">
    <location>
        <begin position="223"/>
        <end position="247"/>
    </location>
</feature>
<evidence type="ECO:0000256" key="7">
    <source>
        <dbReference type="ARBA" id="ARBA00022833"/>
    </source>
</evidence>
<dbReference type="AlphaFoldDB" id="A0A0C9ZMH3"/>
<keyword evidence="4 12" id="KW-0812">Transmembrane</keyword>
<evidence type="ECO:0000256" key="9">
    <source>
        <dbReference type="ARBA" id="ARBA00023136"/>
    </source>
</evidence>
<feature type="signal peptide" evidence="13">
    <location>
        <begin position="1"/>
        <end position="19"/>
    </location>
</feature>
<evidence type="ECO:0000256" key="4">
    <source>
        <dbReference type="ARBA" id="ARBA00022692"/>
    </source>
</evidence>
<dbReference type="GO" id="GO:0061630">
    <property type="term" value="F:ubiquitin protein ligase activity"/>
    <property type="evidence" value="ECO:0007669"/>
    <property type="project" value="UniProtKB-EC"/>
</dbReference>
<dbReference type="PROSITE" id="PS50089">
    <property type="entry name" value="ZF_RING_2"/>
    <property type="match status" value="1"/>
</dbReference>
<feature type="chain" id="PRO_5002218107" description="RING-type E3 ubiquitin transferase" evidence="13">
    <location>
        <begin position="20"/>
        <end position="416"/>
    </location>
</feature>
<dbReference type="PANTHER" id="PTHR47168:SF1">
    <property type="entry name" value="OS02G0798600 PROTEIN"/>
    <property type="match status" value="1"/>
</dbReference>
<dbReference type="SUPFAM" id="SSF52025">
    <property type="entry name" value="PA domain"/>
    <property type="match status" value="1"/>
</dbReference>
<evidence type="ECO:0000256" key="6">
    <source>
        <dbReference type="ARBA" id="ARBA00022771"/>
    </source>
</evidence>
<organism evidence="15 16">
    <name type="scientific">Pisolithus microcarpus 441</name>
    <dbReference type="NCBI Taxonomy" id="765257"/>
    <lineage>
        <taxon>Eukaryota</taxon>
        <taxon>Fungi</taxon>
        <taxon>Dikarya</taxon>
        <taxon>Basidiomycota</taxon>
        <taxon>Agaricomycotina</taxon>
        <taxon>Agaricomycetes</taxon>
        <taxon>Agaricomycetidae</taxon>
        <taxon>Boletales</taxon>
        <taxon>Sclerodermatineae</taxon>
        <taxon>Pisolithaceae</taxon>
        <taxon>Pisolithus</taxon>
    </lineage>
</organism>
<dbReference type="Gene3D" id="3.50.30.30">
    <property type="match status" value="1"/>
</dbReference>
<proteinExistence type="predicted"/>
<dbReference type="Proteomes" id="UP000054018">
    <property type="component" value="Unassembled WGS sequence"/>
</dbReference>
<keyword evidence="6 10" id="KW-0863">Zinc-finger</keyword>
<dbReference type="SUPFAM" id="SSF57850">
    <property type="entry name" value="RING/U-box"/>
    <property type="match status" value="1"/>
</dbReference>
<feature type="domain" description="RING-type" evidence="14">
    <location>
        <begin position="327"/>
        <end position="369"/>
    </location>
</feature>
<keyword evidence="13" id="KW-0732">Signal</keyword>
<comment type="subcellular location">
    <subcellularLocation>
        <location evidence="2">Membrane</location>
        <topology evidence="2">Single-pass membrane protein</topology>
    </subcellularLocation>
</comment>
<dbReference type="Pfam" id="PF02225">
    <property type="entry name" value="PA"/>
    <property type="match status" value="1"/>
</dbReference>
<dbReference type="InterPro" id="IPR013083">
    <property type="entry name" value="Znf_RING/FYVE/PHD"/>
</dbReference>
<keyword evidence="16" id="KW-1185">Reference proteome</keyword>
<evidence type="ECO:0000313" key="16">
    <source>
        <dbReference type="Proteomes" id="UP000054018"/>
    </source>
</evidence>
<sequence>MARFLVPIFLVALLCSVQAHSQRLAIISKFSATSAEGSWLWGWVWGVESSVSVVDRSPPVTFHSRPASFGPELKDPLLGYVIPLSSFTVSCPTNDTSNKAELPNSGCSPLCPFGDRHPDPTEPWIALVQRGQCPFVDKVRQSQRLGARAAVVGGENPDVSGISDTLVSMYSKEDASDVTIPSTYIRYADYKELIVLIKSSTTSHAGLKTLSLLIAAEYSAWEWYSPILTFVIILFLPSCLTFVTLLVHRVRMARAARRDRAPEHLVKSFPWRVWNGTTWEKHEGTVPHLTTVLSSTVDLESGTSQSASSHEVPEDTHIPWYEMQIECAICISEFTKGDRVRELPCHHIFHIDEIDNWLINLKKFCPVCKADVTQPWDTSKLPGPPVAAMEGEEAVDPTSPTEHTPLLSTRDQVGSS</sequence>
<evidence type="ECO:0000313" key="15">
    <source>
        <dbReference type="EMBL" id="KIK23557.1"/>
    </source>
</evidence>
<dbReference type="Pfam" id="PF13639">
    <property type="entry name" value="zf-RING_2"/>
    <property type="match status" value="1"/>
</dbReference>
<dbReference type="PANTHER" id="PTHR47168">
    <property type="entry name" value="RING ZINC FINGER DOMAIN SUPERFAMILY PROTEIN-RELATED"/>
    <property type="match status" value="1"/>
</dbReference>
<dbReference type="SMART" id="SM00184">
    <property type="entry name" value="RING"/>
    <property type="match status" value="1"/>
</dbReference>
<keyword evidence="7" id="KW-0862">Zinc</keyword>
<evidence type="ECO:0000256" key="12">
    <source>
        <dbReference type="SAM" id="Phobius"/>
    </source>
</evidence>
<evidence type="ECO:0000259" key="14">
    <source>
        <dbReference type="PROSITE" id="PS50089"/>
    </source>
</evidence>
<comment type="catalytic activity">
    <reaction evidence="1">
        <text>S-ubiquitinyl-[E2 ubiquitin-conjugating enzyme]-L-cysteine + [acceptor protein]-L-lysine = [E2 ubiquitin-conjugating enzyme]-L-cysteine + N(6)-ubiquitinyl-[acceptor protein]-L-lysine.</text>
        <dbReference type="EC" id="2.3.2.27"/>
    </reaction>
</comment>
<dbReference type="InterPro" id="IPR051653">
    <property type="entry name" value="E3_ligase_sorting_rcpt"/>
</dbReference>
<dbReference type="InterPro" id="IPR046450">
    <property type="entry name" value="PA_dom_sf"/>
</dbReference>
<dbReference type="EMBL" id="KN833725">
    <property type="protein sequence ID" value="KIK23557.1"/>
    <property type="molecule type" value="Genomic_DNA"/>
</dbReference>